<dbReference type="PANTHER" id="PTHR43308:SF5">
    <property type="entry name" value="S-LAYER PROTEIN _ PEPTIDOGLYCAN ENDO-BETA-N-ACETYLGLUCOSAMINIDASE"/>
    <property type="match status" value="1"/>
</dbReference>
<feature type="compositionally biased region" description="Gly residues" evidence="3">
    <location>
        <begin position="92"/>
        <end position="155"/>
    </location>
</feature>
<dbReference type="Gene3D" id="2.10.270.10">
    <property type="entry name" value="Cholin Binding"/>
    <property type="match status" value="1"/>
</dbReference>
<dbReference type="Pfam" id="PF00395">
    <property type="entry name" value="SLH"/>
    <property type="match status" value="3"/>
</dbReference>
<keyword evidence="1" id="KW-0677">Repeat</keyword>
<dbReference type="SUPFAM" id="SSF69360">
    <property type="entry name" value="Cell wall binding repeat"/>
    <property type="match status" value="1"/>
</dbReference>
<proteinExistence type="predicted"/>
<sequence>MEASGYFGGDTSFGICSSNIIINGGKVEANSGEGDISKAMTSAPAFDSGYTHRNNAGTNGGDAIFMTDAELTRGINGFKYIEITPYIPSGGGGNSGGGNSGGGNSGGGNSGGGNSGGGNSGGGNSGGGNSGGGNSGGGNSGGGNSGGGNSGGGNSGRSSSNSPAPAPSVKPSEPVTGKIESKATVNSTGTASISITEQNITDAIANAKAEAEKNGVAPSEIKVVINVSTNGKKAANITLNLPKAVQLQIISNEIAGIELVFDHPEIAVGFNQLALTEINRQANADVQITVTKTDNSKLSNDAKKAIGKRPVYDFKASYKNGSKNKNITNFGSGRVYTSIPYTPAKNESVGYLHGVYVNGKGKASRVPGSTYDTNSKSLLFSTNHFSVYGVGYTAPSAKYTDIGTHWAKDSIDYVVGRGLLSGTTKTTFSPDSAMTREVLVMVLGKLAGVDTKAYTTNSFTDVKAGSSYRPYIEWAYKKGIIQGIEDNQFAPDRAITREEIAVIMANYAKALNYKLPVTRSAITYADASSIGSNYAEAVKSMQQAGILMGETNNKFNPKANVTRAEVSAMIHRLVKLTIDPTTAEGWTQNDDGQYMYYKNSKNVTGWQTIDGVSYFFDIYGIMVSRKWFQIDGKWYYFNADGTLARNTKIDEFEVDENGVRKIM</sequence>
<gene>
    <name evidence="5" type="ORF">Ana3638_18850</name>
</gene>
<dbReference type="RefSeq" id="WP_161839407.1">
    <property type="nucleotide sequence ID" value="NZ_CP048000.1"/>
</dbReference>
<dbReference type="InterPro" id="IPR018337">
    <property type="entry name" value="Cell_wall/Cho-bd_repeat"/>
</dbReference>
<dbReference type="InterPro" id="IPR001119">
    <property type="entry name" value="SLH_dom"/>
</dbReference>
<evidence type="ECO:0000256" key="3">
    <source>
        <dbReference type="SAM" id="MobiDB-lite"/>
    </source>
</evidence>
<protein>
    <recommendedName>
        <fullName evidence="4">SLH domain-containing protein</fullName>
    </recommendedName>
</protein>
<feature type="repeat" description="Cell wall-binding" evidence="2">
    <location>
        <begin position="603"/>
        <end position="622"/>
    </location>
</feature>
<dbReference type="PROSITE" id="PS51170">
    <property type="entry name" value="CW"/>
    <property type="match status" value="2"/>
</dbReference>
<feature type="domain" description="SLH" evidence="4">
    <location>
        <begin position="394"/>
        <end position="454"/>
    </location>
</feature>
<dbReference type="Pfam" id="PF19127">
    <property type="entry name" value="Choline_bind_3"/>
    <property type="match status" value="1"/>
</dbReference>
<evidence type="ECO:0000256" key="1">
    <source>
        <dbReference type="ARBA" id="ARBA00022737"/>
    </source>
</evidence>
<dbReference type="KEGG" id="anr:Ana3638_18850"/>
<feature type="repeat" description="Cell wall-binding" evidence="2">
    <location>
        <begin position="624"/>
        <end position="643"/>
    </location>
</feature>
<evidence type="ECO:0000313" key="6">
    <source>
        <dbReference type="Proteomes" id="UP000464314"/>
    </source>
</evidence>
<keyword evidence="6" id="KW-1185">Reference proteome</keyword>
<evidence type="ECO:0000259" key="4">
    <source>
        <dbReference type="PROSITE" id="PS51272"/>
    </source>
</evidence>
<accession>A0A6P1TNL2</accession>
<name>A0A6P1TNL2_9FIRM</name>
<dbReference type="PANTHER" id="PTHR43308">
    <property type="entry name" value="OUTER MEMBRANE PROTEIN ALPHA-RELATED"/>
    <property type="match status" value="1"/>
</dbReference>
<organism evidence="5 6">
    <name type="scientific">Anaerocolumna sedimenticola</name>
    <dbReference type="NCBI Taxonomy" id="2696063"/>
    <lineage>
        <taxon>Bacteria</taxon>
        <taxon>Bacillati</taxon>
        <taxon>Bacillota</taxon>
        <taxon>Clostridia</taxon>
        <taxon>Lachnospirales</taxon>
        <taxon>Lachnospiraceae</taxon>
        <taxon>Anaerocolumna</taxon>
    </lineage>
</organism>
<reference evidence="5 6" key="1">
    <citation type="submission" date="2020-01" db="EMBL/GenBank/DDBJ databases">
        <title>Genome analysis of Anaerocolumna sp. CBA3638.</title>
        <authorList>
            <person name="Kim J."/>
            <person name="Roh S.W."/>
        </authorList>
    </citation>
    <scope>NUCLEOTIDE SEQUENCE [LARGE SCALE GENOMIC DNA]</scope>
    <source>
        <strain evidence="5 6">CBA3638</strain>
    </source>
</reference>
<evidence type="ECO:0000256" key="2">
    <source>
        <dbReference type="PROSITE-ProRule" id="PRU00591"/>
    </source>
</evidence>
<dbReference type="AlphaFoldDB" id="A0A6P1TNL2"/>
<feature type="domain" description="SLH" evidence="4">
    <location>
        <begin position="455"/>
        <end position="518"/>
    </location>
</feature>
<dbReference type="PROSITE" id="PS51272">
    <property type="entry name" value="SLH"/>
    <property type="match status" value="3"/>
</dbReference>
<dbReference type="EMBL" id="CP048000">
    <property type="protein sequence ID" value="QHQ62584.1"/>
    <property type="molecule type" value="Genomic_DNA"/>
</dbReference>
<feature type="region of interest" description="Disordered" evidence="3">
    <location>
        <begin position="92"/>
        <end position="186"/>
    </location>
</feature>
<dbReference type="Proteomes" id="UP000464314">
    <property type="component" value="Chromosome"/>
</dbReference>
<feature type="domain" description="SLH" evidence="4">
    <location>
        <begin position="521"/>
        <end position="584"/>
    </location>
</feature>
<evidence type="ECO:0000313" key="5">
    <source>
        <dbReference type="EMBL" id="QHQ62584.1"/>
    </source>
</evidence>
<dbReference type="InterPro" id="IPR051465">
    <property type="entry name" value="Cell_Envelope_Struct_Comp"/>
</dbReference>